<feature type="compositionally biased region" description="Basic and acidic residues" evidence="9">
    <location>
        <begin position="555"/>
        <end position="564"/>
    </location>
</feature>
<evidence type="ECO:0000313" key="10">
    <source>
        <dbReference type="EMBL" id="EZG50494.1"/>
    </source>
</evidence>
<dbReference type="InterPro" id="IPR002194">
    <property type="entry name" value="Chaperonin_TCP-1_CS"/>
</dbReference>
<dbReference type="VEuPathDB" id="CryptoDB:GNI_125870"/>
<keyword evidence="4 8" id="KW-0547">Nucleotide-binding</keyword>
<evidence type="ECO:0000256" key="3">
    <source>
        <dbReference type="ARBA" id="ARBA00022490"/>
    </source>
</evidence>
<dbReference type="GO" id="GO:0051082">
    <property type="term" value="F:unfolded protein binding"/>
    <property type="evidence" value="ECO:0007669"/>
    <property type="project" value="InterPro"/>
</dbReference>
<keyword evidence="3" id="KW-0963">Cytoplasm</keyword>
<dbReference type="Gene3D" id="3.30.260.10">
    <property type="entry name" value="TCP-1-like chaperonin intermediate domain"/>
    <property type="match status" value="1"/>
</dbReference>
<comment type="similarity">
    <text evidence="2 8">Belongs to the TCP-1 chaperonin family.</text>
</comment>
<comment type="subcellular location">
    <subcellularLocation>
        <location evidence="1">Cytoplasm</location>
    </subcellularLocation>
</comment>
<dbReference type="InterPro" id="IPR017998">
    <property type="entry name" value="Chaperone_TCP-1"/>
</dbReference>
<dbReference type="GeneID" id="22914437"/>
<dbReference type="PANTHER" id="PTHR11353">
    <property type="entry name" value="CHAPERONIN"/>
    <property type="match status" value="1"/>
</dbReference>
<dbReference type="Gene3D" id="1.10.560.10">
    <property type="entry name" value="GroEL-like equatorial domain"/>
    <property type="match status" value="1"/>
</dbReference>
<name>A0A023B225_GRENI</name>
<evidence type="ECO:0000256" key="6">
    <source>
        <dbReference type="ARBA" id="ARBA00023186"/>
    </source>
</evidence>
<dbReference type="GO" id="GO:0140662">
    <property type="term" value="F:ATP-dependent protein folding chaperone"/>
    <property type="evidence" value="ECO:0007669"/>
    <property type="project" value="InterPro"/>
</dbReference>
<dbReference type="SUPFAM" id="SSF54849">
    <property type="entry name" value="GroEL-intermediate domain like"/>
    <property type="match status" value="1"/>
</dbReference>
<evidence type="ECO:0000256" key="9">
    <source>
        <dbReference type="SAM" id="MobiDB-lite"/>
    </source>
</evidence>
<dbReference type="InterPro" id="IPR012721">
    <property type="entry name" value="Chap_CCT_theta"/>
</dbReference>
<evidence type="ECO:0000256" key="5">
    <source>
        <dbReference type="ARBA" id="ARBA00022840"/>
    </source>
</evidence>
<dbReference type="NCBIfam" id="TIGR02346">
    <property type="entry name" value="chap_CCT_theta"/>
    <property type="match status" value="1"/>
</dbReference>
<evidence type="ECO:0000256" key="4">
    <source>
        <dbReference type="ARBA" id="ARBA00022741"/>
    </source>
</evidence>
<dbReference type="AlphaFoldDB" id="A0A023B225"/>
<dbReference type="SUPFAM" id="SSF52029">
    <property type="entry name" value="GroEL apical domain-like"/>
    <property type="match status" value="1"/>
</dbReference>
<keyword evidence="6 8" id="KW-0143">Chaperone</keyword>
<evidence type="ECO:0000256" key="1">
    <source>
        <dbReference type="ARBA" id="ARBA00004496"/>
    </source>
</evidence>
<evidence type="ECO:0000256" key="2">
    <source>
        <dbReference type="ARBA" id="ARBA00008020"/>
    </source>
</evidence>
<dbReference type="RefSeq" id="XP_011132016.1">
    <property type="nucleotide sequence ID" value="XM_011133714.1"/>
</dbReference>
<dbReference type="GO" id="GO:0005737">
    <property type="term" value="C:cytoplasm"/>
    <property type="evidence" value="ECO:0007669"/>
    <property type="project" value="UniProtKB-SubCell"/>
</dbReference>
<dbReference type="Proteomes" id="UP000019763">
    <property type="component" value="Unassembled WGS sequence"/>
</dbReference>
<proteinExistence type="inferred from homology"/>
<gene>
    <name evidence="10" type="ORF">GNI_125870</name>
</gene>
<accession>A0A023B225</accession>
<dbReference type="EMBL" id="AFNH02000937">
    <property type="protein sequence ID" value="EZG50494.1"/>
    <property type="molecule type" value="Genomic_DNA"/>
</dbReference>
<keyword evidence="5 8" id="KW-0067">ATP-binding</keyword>
<protein>
    <recommendedName>
        <fullName evidence="7">CCT-theta</fullName>
    </recommendedName>
</protein>
<keyword evidence="11" id="KW-1185">Reference proteome</keyword>
<dbReference type="OrthoDB" id="1748577at2759"/>
<sequence length="564" mass="61526">MFRGPAGISAMMKEGAAHYKGTEEAVLRNVDAARKLYETVKSSYGPTGMCKLVNNYIEKRFLTADASTILSELEVQHPAARVLVMASQMQNSEFGDHTNFVVILAAELLVQAGELISAGVHQSFIIKGYELALARSLEVLKTRVCKTMHGCDDLMVRPLVASKVFGRANVEVVTRLVKDACNTVLLSEDGKMNTDNIRVSKIVGGTLTQSCVVNGMVFLREPRTEAKEKRNCKIILLGTALEGVQTEGTSTVLIEKAEHMKNFTQGEEEEMENLIKGYHDAGVEAVICGGAISSLALHFLNKYDMWALPVPSRFDIKRLSRTLRIPALQRRSAPMAEEIGLAEFVGLKEIGSQLVTVVQGKDTKVSTILLRGGAMTMLDEVARAVDDCVSLVSAVCRDDRFVAGAGNAELALSDDLEQYATTLAGLEQYSVERFGVALAAFPKLLAENAGHNALETMSRLIARFKQTEQAGSKTEIVGVDVTSSNNSVRDISEPCERDEFAAFNELGYPVYDHYLTKQWAIRLAADAALTLLRVDQIIMSKPAGGPKMPSQGHWDAADDREPAF</sequence>
<dbReference type="FunFam" id="3.50.7.10:FF:000008">
    <property type="entry name" value="T-complex protein 1 subunit theta"/>
    <property type="match status" value="1"/>
</dbReference>
<organism evidence="10 11">
    <name type="scientific">Gregarina niphandrodes</name>
    <name type="common">Septate eugregarine</name>
    <dbReference type="NCBI Taxonomy" id="110365"/>
    <lineage>
        <taxon>Eukaryota</taxon>
        <taxon>Sar</taxon>
        <taxon>Alveolata</taxon>
        <taxon>Apicomplexa</taxon>
        <taxon>Conoidasida</taxon>
        <taxon>Gregarinasina</taxon>
        <taxon>Eugregarinorida</taxon>
        <taxon>Gregarinidae</taxon>
        <taxon>Gregarina</taxon>
    </lineage>
</organism>
<dbReference type="PRINTS" id="PR00304">
    <property type="entry name" value="TCOMPLEXTCP1"/>
</dbReference>
<evidence type="ECO:0000256" key="8">
    <source>
        <dbReference type="RuleBase" id="RU004187"/>
    </source>
</evidence>
<dbReference type="InterPro" id="IPR002423">
    <property type="entry name" value="Cpn60/GroEL/TCP-1"/>
</dbReference>
<evidence type="ECO:0000256" key="7">
    <source>
        <dbReference type="ARBA" id="ARBA00029602"/>
    </source>
</evidence>
<comment type="caution">
    <text evidence="10">The sequence shown here is derived from an EMBL/GenBank/DDBJ whole genome shotgun (WGS) entry which is preliminary data.</text>
</comment>
<feature type="region of interest" description="Disordered" evidence="9">
    <location>
        <begin position="542"/>
        <end position="564"/>
    </location>
</feature>
<dbReference type="SUPFAM" id="SSF48592">
    <property type="entry name" value="GroEL equatorial domain-like"/>
    <property type="match status" value="1"/>
</dbReference>
<dbReference type="InterPro" id="IPR027413">
    <property type="entry name" value="GROEL-like_equatorial_sf"/>
</dbReference>
<dbReference type="eggNOG" id="KOG0362">
    <property type="taxonomic scope" value="Eukaryota"/>
</dbReference>
<dbReference type="GO" id="GO:0005524">
    <property type="term" value="F:ATP binding"/>
    <property type="evidence" value="ECO:0007669"/>
    <property type="project" value="UniProtKB-KW"/>
</dbReference>
<dbReference type="OMA" id="WGLKYAV"/>
<dbReference type="InterPro" id="IPR027410">
    <property type="entry name" value="TCP-1-like_intermed_sf"/>
</dbReference>
<dbReference type="InterPro" id="IPR027409">
    <property type="entry name" value="GroEL-like_apical_dom_sf"/>
</dbReference>
<dbReference type="Gene3D" id="3.50.7.10">
    <property type="entry name" value="GroEL"/>
    <property type="match status" value="1"/>
</dbReference>
<dbReference type="GO" id="GO:0016887">
    <property type="term" value="F:ATP hydrolysis activity"/>
    <property type="evidence" value="ECO:0007669"/>
    <property type="project" value="InterPro"/>
</dbReference>
<evidence type="ECO:0000313" key="11">
    <source>
        <dbReference type="Proteomes" id="UP000019763"/>
    </source>
</evidence>
<dbReference type="PROSITE" id="PS00750">
    <property type="entry name" value="TCP1_1"/>
    <property type="match status" value="1"/>
</dbReference>
<dbReference type="Pfam" id="PF00118">
    <property type="entry name" value="Cpn60_TCP1"/>
    <property type="match status" value="1"/>
</dbReference>
<reference evidence="10" key="1">
    <citation type="submission" date="2013-12" db="EMBL/GenBank/DDBJ databases">
        <authorList>
            <person name="Omoto C.K."/>
            <person name="Sibley D."/>
            <person name="Venepally P."/>
            <person name="Hadjithomas M."/>
            <person name="Karamycheva S."/>
            <person name="Brunk B."/>
            <person name="Roos D."/>
            <person name="Caler E."/>
            <person name="Lorenzi H."/>
        </authorList>
    </citation>
    <scope>NUCLEOTIDE SEQUENCE</scope>
</reference>